<proteinExistence type="inferred from homology"/>
<dbReference type="PANTHER" id="PTHR20959">
    <property type="entry name" value="TRANSPORT AND GOLGI ORGANIZATION PROTEIN 6 FAMILY MEMBER"/>
    <property type="match status" value="1"/>
</dbReference>
<evidence type="ECO:0000259" key="4">
    <source>
        <dbReference type="Pfam" id="PF25267"/>
    </source>
</evidence>
<dbReference type="Pfam" id="PF23565">
    <property type="entry name" value="ARM_TANGO6"/>
    <property type="match status" value="1"/>
</dbReference>
<dbReference type="Pfam" id="PF25267">
    <property type="entry name" value="TANGO6_N"/>
    <property type="match status" value="1"/>
</dbReference>
<evidence type="ECO:0000313" key="6">
    <source>
        <dbReference type="Proteomes" id="UP001187531"/>
    </source>
</evidence>
<protein>
    <submittedName>
        <fullName evidence="5">Uncharacterized protein</fullName>
    </submittedName>
</protein>
<comment type="similarity">
    <text evidence="1">Belongs to the Tango6 family.</text>
</comment>
<reference evidence="5" key="1">
    <citation type="submission" date="2023-07" db="EMBL/GenBank/DDBJ databases">
        <title>Chromosome-level genome assembly of Artemia franciscana.</title>
        <authorList>
            <person name="Jo E."/>
        </authorList>
    </citation>
    <scope>NUCLEOTIDE SEQUENCE</scope>
    <source>
        <tissue evidence="5">Whole body</tissue>
    </source>
</reference>
<dbReference type="Proteomes" id="UP001187531">
    <property type="component" value="Unassembled WGS sequence"/>
</dbReference>
<sequence>MRAHEIIGILVIPGRTEAEKSVGNLDTLWQDRCLRFCQALGEEKFENLLTDASLQGFGIRYCKSVDPRFSYVCSAIISLLRLHAEITELTSKFNSGLVTPVLAPPCIISASQRDKIIKLVQYVIALEVLPNLLPGVGIPLKKRSEYAHELLDQASASNVSDVEKYDRLSFTTRALLKIASDPNLGCLIYSTSLPDILAALLQLCYAPIKEPDPKSTCTLVTPVLYSRFMAERREFKSQLDHLIATVYRPPLIKSLLLLQGAPKNLDTLPKVGPLVIAPVWLRAVCAEKLTSCLMQYNGIIYVAEATLGYYCDGSVDLNRINAVSQLIATPPKEVGIHSYYRVIAPQVVSLLKTSNPQTQPAFLQLGFRIIQLMMEKNSEITYKFLLKPVFLPLLQCLDSTVSEKCEIPDEFQLSQCLEEVKKVFVDNAQPGESVQAYLKSILIVLFKIYSCVFYGASYLRSTVEEILLRSLQNNSTAENIQVFELLAFNRLEKGMFPLKKGLTFKSGEEGGIVATFDENEENWLVSDDEKAIIIVDLMTKQGDSETLSQFFLHLLKRLGSIIDPLEEDSDPEGDDFESKLLRIEKQLDDKMFKLKESLMVVRLISLLSESEGIQDVIMKDQVKVVEFTKMTLQRVAIQIEESAERQLIDKESVCLAIGVLASLTSSASKVKNSLWDQLQTVVPDLDNLMNRHPDQEVRECAEDLKIVIASRGIYTNEMAKRMRKEKTKLEKEKKIVEELSNKEAVFENLKNVVIDPAIKLKEEVMNLYPNKKDDESIKEGFKEALEYLNDPMIPVKGHGLILLSKLVQNKDTPTIENKEKLLNIFKVREVLIYANPSLDRFHRPMIHTEVYVRK</sequence>
<dbReference type="InterPro" id="IPR039600">
    <property type="entry name" value="TANGO6/Rtp1"/>
</dbReference>
<evidence type="ECO:0000259" key="3">
    <source>
        <dbReference type="Pfam" id="PF23565"/>
    </source>
</evidence>
<evidence type="ECO:0000313" key="5">
    <source>
        <dbReference type="EMBL" id="KAK2702613.1"/>
    </source>
</evidence>
<dbReference type="PANTHER" id="PTHR20959:SF1">
    <property type="entry name" value="TRANSPORT AND GOLGI ORGANIZATION PROTEIN 6 HOMOLOG"/>
    <property type="match status" value="1"/>
</dbReference>
<evidence type="ECO:0000259" key="2">
    <source>
        <dbReference type="Pfam" id="PF10363"/>
    </source>
</evidence>
<comment type="caution">
    <text evidence="5">The sequence shown here is derived from an EMBL/GenBank/DDBJ whole genome shotgun (WGS) entry which is preliminary data.</text>
</comment>
<feature type="domain" description="TANGO6 HEAT repeat" evidence="3">
    <location>
        <begin position="293"/>
        <end position="553"/>
    </location>
</feature>
<dbReference type="InterPro" id="IPR016024">
    <property type="entry name" value="ARM-type_fold"/>
</dbReference>
<dbReference type="Pfam" id="PF10363">
    <property type="entry name" value="RTP1_C1"/>
    <property type="match status" value="1"/>
</dbReference>
<feature type="domain" description="RNA polymerase II assembly factor Rtp1 C-terminal" evidence="2">
    <location>
        <begin position="781"/>
        <end position="826"/>
    </location>
</feature>
<dbReference type="SUPFAM" id="SSF48371">
    <property type="entry name" value="ARM repeat"/>
    <property type="match status" value="1"/>
</dbReference>
<keyword evidence="6" id="KW-1185">Reference proteome</keyword>
<evidence type="ECO:0000256" key="1">
    <source>
        <dbReference type="ARBA" id="ARBA00005724"/>
    </source>
</evidence>
<accession>A0AA88KRC0</accession>
<dbReference type="InterPro" id="IPR057407">
    <property type="entry name" value="HEAT_TANGO6"/>
</dbReference>
<feature type="domain" description="TANGO6 N-terminal" evidence="4">
    <location>
        <begin position="61"/>
        <end position="289"/>
    </location>
</feature>
<dbReference type="GO" id="GO:0009306">
    <property type="term" value="P:protein secretion"/>
    <property type="evidence" value="ECO:0007669"/>
    <property type="project" value="TreeGrafter"/>
</dbReference>
<name>A0AA88KRC0_ARTSF</name>
<dbReference type="AlphaFoldDB" id="A0AA88KRC0"/>
<gene>
    <name evidence="5" type="ORF">QYM36_018782</name>
</gene>
<dbReference type="EMBL" id="JAVRJZ010000229">
    <property type="protein sequence ID" value="KAK2702613.1"/>
    <property type="molecule type" value="Genomic_DNA"/>
</dbReference>
<dbReference type="InterPro" id="IPR019451">
    <property type="entry name" value="Rtp1_C1"/>
</dbReference>
<organism evidence="5 6">
    <name type="scientific">Artemia franciscana</name>
    <name type="common">Brine shrimp</name>
    <name type="synonym">Artemia sanfranciscana</name>
    <dbReference type="NCBI Taxonomy" id="6661"/>
    <lineage>
        <taxon>Eukaryota</taxon>
        <taxon>Metazoa</taxon>
        <taxon>Ecdysozoa</taxon>
        <taxon>Arthropoda</taxon>
        <taxon>Crustacea</taxon>
        <taxon>Branchiopoda</taxon>
        <taxon>Anostraca</taxon>
        <taxon>Artemiidae</taxon>
        <taxon>Artemia</taxon>
    </lineage>
</organism>
<dbReference type="InterPro" id="IPR057347">
    <property type="entry name" value="TANGO6_N"/>
</dbReference>